<dbReference type="Gene3D" id="1.10.150.130">
    <property type="match status" value="1"/>
</dbReference>
<evidence type="ECO:0000259" key="4">
    <source>
        <dbReference type="PROSITE" id="PS51898"/>
    </source>
</evidence>
<dbReference type="InterPro" id="IPR011010">
    <property type="entry name" value="DNA_brk_join_enz"/>
</dbReference>
<dbReference type="Pfam" id="PF00589">
    <property type="entry name" value="Phage_integrase"/>
    <property type="match status" value="1"/>
</dbReference>
<evidence type="ECO:0000256" key="2">
    <source>
        <dbReference type="ARBA" id="ARBA00023125"/>
    </source>
</evidence>
<dbReference type="EMBL" id="CP069127">
    <property type="protein sequence ID" value="QRG70828.1"/>
    <property type="molecule type" value="Genomic_DNA"/>
</dbReference>
<protein>
    <submittedName>
        <fullName evidence="5">Site-specific integrase</fullName>
    </submittedName>
</protein>
<dbReference type="Gene3D" id="1.10.443.10">
    <property type="entry name" value="Intergrase catalytic core"/>
    <property type="match status" value="1"/>
</dbReference>
<sequence length="448" mass="53470">MNYFYEYCPEGVKSKYSLLVFDHQDQPFLPLTDFYHDCKGRISDSSALSYLQTLLPFFTWLDQHSNYQGRRVQWRDPPEAMRVAIEDYLMDEMSCKVKEKDTFCFVRLTQKSPDTVNRFLSSVKSFYKSMIYLGQYTYHNPLIDSQAILNDYRSHSEGVRTNKPRMPLIGGTEDPIPTRRLTDSFFKLINEEWQPQIIDDPYLPYQVYQAGKKAKWSDREMVIARMLFETGARASEIIELTIGDYRARKSFQEVSTFNKGSHGRKVKFLRFSKDTVKHLMHYINSERKQIDPSHVGFDHLPDDAPVFLTNWGTPLTYEAWYYHWNKAMQRSELKINPHKARHWFVTTRMREVYNISKTEAEIQQRKDELIKYMKWKNADTIKVYEHYFDEEKHRQAHDQMLESMEKSEREYNTNRKAKRKQKLQLTLIKSSSELEFDQDLQELLDGLE</sequence>
<keyword evidence="6" id="KW-1185">Reference proteome</keyword>
<comment type="similarity">
    <text evidence="1">Belongs to the 'phage' integrase family.</text>
</comment>
<dbReference type="CDD" id="cd00397">
    <property type="entry name" value="DNA_BRE_C"/>
    <property type="match status" value="1"/>
</dbReference>
<dbReference type="PANTHER" id="PTHR30349">
    <property type="entry name" value="PHAGE INTEGRASE-RELATED"/>
    <property type="match status" value="1"/>
</dbReference>
<dbReference type="InterPro" id="IPR002104">
    <property type="entry name" value="Integrase_catalytic"/>
</dbReference>
<reference evidence="5 6" key="1">
    <citation type="submission" date="2021-01" db="EMBL/GenBank/DDBJ databases">
        <title>Identification of strong promoters based on the transcriptome of Brevibacillus choshinensis.</title>
        <authorList>
            <person name="Yao D."/>
            <person name="Zhang K."/>
            <person name="Wu J."/>
        </authorList>
    </citation>
    <scope>NUCLEOTIDE SEQUENCE [LARGE SCALE GENOMIC DNA]</scope>
    <source>
        <strain evidence="5 6">HPD31-SP3</strain>
    </source>
</reference>
<name>A0ABX7FYE2_BRECH</name>
<evidence type="ECO:0000313" key="6">
    <source>
        <dbReference type="Proteomes" id="UP000596248"/>
    </source>
</evidence>
<evidence type="ECO:0000256" key="3">
    <source>
        <dbReference type="ARBA" id="ARBA00023172"/>
    </source>
</evidence>
<dbReference type="Proteomes" id="UP000596248">
    <property type="component" value="Chromosome"/>
</dbReference>
<dbReference type="PROSITE" id="PS51898">
    <property type="entry name" value="TYR_RECOMBINASE"/>
    <property type="match status" value="1"/>
</dbReference>
<accession>A0ABX7FYE2</accession>
<gene>
    <name evidence="5" type="ORF">JNE38_28880</name>
</gene>
<keyword evidence="3" id="KW-0233">DNA recombination</keyword>
<keyword evidence="2" id="KW-0238">DNA-binding</keyword>
<evidence type="ECO:0000256" key="1">
    <source>
        <dbReference type="ARBA" id="ARBA00008857"/>
    </source>
</evidence>
<proteinExistence type="inferred from homology"/>
<dbReference type="InterPro" id="IPR050090">
    <property type="entry name" value="Tyrosine_recombinase_XerCD"/>
</dbReference>
<organism evidence="5 6">
    <name type="scientific">Brevibacillus choshinensis</name>
    <dbReference type="NCBI Taxonomy" id="54911"/>
    <lineage>
        <taxon>Bacteria</taxon>
        <taxon>Bacillati</taxon>
        <taxon>Bacillota</taxon>
        <taxon>Bacilli</taxon>
        <taxon>Bacillales</taxon>
        <taxon>Paenibacillaceae</taxon>
        <taxon>Brevibacillus</taxon>
    </lineage>
</organism>
<dbReference type="InterPro" id="IPR010998">
    <property type="entry name" value="Integrase_recombinase_N"/>
</dbReference>
<evidence type="ECO:0000313" key="5">
    <source>
        <dbReference type="EMBL" id="QRG70828.1"/>
    </source>
</evidence>
<dbReference type="PANTHER" id="PTHR30349:SF41">
    <property type="entry name" value="INTEGRASE_RECOMBINASE PROTEIN MJ0367-RELATED"/>
    <property type="match status" value="1"/>
</dbReference>
<dbReference type="SUPFAM" id="SSF56349">
    <property type="entry name" value="DNA breaking-rejoining enzymes"/>
    <property type="match status" value="1"/>
</dbReference>
<feature type="domain" description="Tyr recombinase" evidence="4">
    <location>
        <begin position="197"/>
        <end position="398"/>
    </location>
</feature>
<dbReference type="InterPro" id="IPR013762">
    <property type="entry name" value="Integrase-like_cat_sf"/>
</dbReference>